<name>A0A1N7DMR4_9EURY</name>
<keyword evidence="1" id="KW-0812">Transmembrane</keyword>
<sequence>MHERRVLVSSGAGLLVSILLSNLLILSLGTMVILEQLRI</sequence>
<proteinExistence type="predicted"/>
<protein>
    <submittedName>
        <fullName evidence="2">Uncharacterized protein</fullName>
    </submittedName>
</protein>
<keyword evidence="1" id="KW-0472">Membrane</keyword>
<evidence type="ECO:0000313" key="2">
    <source>
        <dbReference type="EMBL" id="SIR77149.1"/>
    </source>
</evidence>
<feature type="transmembrane region" description="Helical" evidence="1">
    <location>
        <begin position="12"/>
        <end position="34"/>
    </location>
</feature>
<dbReference type="AlphaFoldDB" id="A0A1N7DMR4"/>
<dbReference type="Proteomes" id="UP000186914">
    <property type="component" value="Unassembled WGS sequence"/>
</dbReference>
<accession>A0A1N7DMR4</accession>
<dbReference type="EMBL" id="FTNO01000004">
    <property type="protein sequence ID" value="SIR77149.1"/>
    <property type="molecule type" value="Genomic_DNA"/>
</dbReference>
<reference evidence="3" key="1">
    <citation type="submission" date="2017-01" db="EMBL/GenBank/DDBJ databases">
        <authorList>
            <person name="Varghese N."/>
            <person name="Submissions S."/>
        </authorList>
    </citation>
    <scope>NUCLEOTIDE SEQUENCE [LARGE SCALE GENOMIC DNA]</scope>
    <source>
        <strain evidence="3">CGMCC 1.7737</strain>
    </source>
</reference>
<organism evidence="2 3">
    <name type="scientific">Haladaptatus litoreus</name>
    <dbReference type="NCBI Taxonomy" id="553468"/>
    <lineage>
        <taxon>Archaea</taxon>
        <taxon>Methanobacteriati</taxon>
        <taxon>Methanobacteriota</taxon>
        <taxon>Stenosarchaea group</taxon>
        <taxon>Halobacteria</taxon>
        <taxon>Halobacteriales</taxon>
        <taxon>Haladaptataceae</taxon>
        <taxon>Haladaptatus</taxon>
    </lineage>
</organism>
<evidence type="ECO:0000313" key="3">
    <source>
        <dbReference type="Proteomes" id="UP000186914"/>
    </source>
</evidence>
<keyword evidence="1" id="KW-1133">Transmembrane helix</keyword>
<gene>
    <name evidence="2" type="ORF">SAMN05421858_3764</name>
</gene>
<evidence type="ECO:0000256" key="1">
    <source>
        <dbReference type="SAM" id="Phobius"/>
    </source>
</evidence>
<keyword evidence="3" id="KW-1185">Reference proteome</keyword>